<organism evidence="7 8">
    <name type="scientific">Entamoeba histolytica</name>
    <dbReference type="NCBI Taxonomy" id="5759"/>
    <lineage>
        <taxon>Eukaryota</taxon>
        <taxon>Amoebozoa</taxon>
        <taxon>Evosea</taxon>
        <taxon>Archamoebae</taxon>
        <taxon>Mastigamoebida</taxon>
        <taxon>Entamoebidae</taxon>
        <taxon>Entamoeba</taxon>
    </lineage>
</organism>
<dbReference type="Proteomes" id="UP000078387">
    <property type="component" value="Unassembled WGS sequence"/>
</dbReference>
<evidence type="ECO:0000256" key="4">
    <source>
        <dbReference type="ARBA" id="ARBA00023136"/>
    </source>
</evidence>
<proteinExistence type="predicted"/>
<dbReference type="GO" id="GO:0015643">
    <property type="term" value="F:toxic substance binding"/>
    <property type="evidence" value="ECO:0007669"/>
    <property type="project" value="InterPro"/>
</dbReference>
<dbReference type="VEuPathDB" id="AmoebaDB:EHI5A_079990"/>
<feature type="transmembrane region" description="Helical" evidence="5">
    <location>
        <begin position="12"/>
        <end position="36"/>
    </location>
</feature>
<evidence type="ECO:0000313" key="8">
    <source>
        <dbReference type="Proteomes" id="UP000078387"/>
    </source>
</evidence>
<evidence type="ECO:0000259" key="6">
    <source>
        <dbReference type="Pfam" id="PF06664"/>
    </source>
</evidence>
<dbReference type="InterPro" id="IPR047843">
    <property type="entry name" value="WLS-like_TM"/>
</dbReference>
<gene>
    <name evidence="7" type="ORF">CL6EHI_050770</name>
</gene>
<comment type="caution">
    <text evidence="7">The sequence shown here is derived from an EMBL/GenBank/DDBJ whole genome shotgun (WGS) entry which is preliminary data.</text>
</comment>
<feature type="transmembrane region" description="Helical" evidence="5">
    <location>
        <begin position="210"/>
        <end position="235"/>
    </location>
</feature>
<reference evidence="7 8" key="1">
    <citation type="submission" date="2016-05" db="EMBL/GenBank/DDBJ databases">
        <title>First whole genome sequencing of Entamoeba histolytica HM1:IMSS-clone-6.</title>
        <authorList>
            <person name="Mukherjee Avik.K."/>
            <person name="Izumyama S."/>
            <person name="Nakada-Tsukui K."/>
            <person name="Nozaki T."/>
        </authorList>
    </citation>
    <scope>NUCLEOTIDE SEQUENCE [LARGE SCALE GENOMIC DNA]</scope>
    <source>
        <strain evidence="7 8">HM1:IMSS clone 6</strain>
    </source>
</reference>
<dbReference type="GO" id="GO:0016020">
    <property type="term" value="C:membrane"/>
    <property type="evidence" value="ECO:0007669"/>
    <property type="project" value="UniProtKB-SubCell"/>
</dbReference>
<evidence type="ECO:0000256" key="2">
    <source>
        <dbReference type="ARBA" id="ARBA00022692"/>
    </source>
</evidence>
<dbReference type="PANTHER" id="PTHR31918:SF1">
    <property type="entry name" value="TRANSMEMBRANE PROTEIN 181"/>
    <property type="match status" value="1"/>
</dbReference>
<feature type="transmembrane region" description="Helical" evidence="5">
    <location>
        <begin position="380"/>
        <end position="403"/>
    </location>
</feature>
<feature type="transmembrane region" description="Helical" evidence="5">
    <location>
        <begin position="247"/>
        <end position="265"/>
    </location>
</feature>
<sequence length="441" mass="51524">MRNQLIVDTMNRWHFIILTVITILISLAVAGVSIYYHRVVLTTEITPLVVDVSSYSNGTYALMQSLDVQKYDKWLEVYLKLEPKNEINEEISFYAETQLHIVKDFHDNVNSFNRTYTTRCFIDKCDDIIFVTDDAVQEAKYIILVAIKDIENKFNSTGLTISLRVSKAFKSHTIFSLSLTIILVFISTITFIILFVIAIKKKEFNIYVNFNLLLSFGMILFNDPFVALGFYANYISIEYVDNVLMELYMFILFVWIFFHVDHLKLLAIEEPYPILQWILRSCVLIAYFFCFILYFFMNILHHSSSITGSPNPIMDDVKAIRDLLQVVLVFWILMSEFFSFTQVMNPINRKRLFFLTPSTLLVAVACVIQLFFQNNSHNNIPIPVCMVKLMNTYFVIVMCFCFYQIKNDLATISLLHTTETNQTILYDEYDMFDSEDDKPIL</sequence>
<feature type="transmembrane region" description="Helical" evidence="5">
    <location>
        <begin position="277"/>
        <end position="299"/>
    </location>
</feature>
<feature type="transmembrane region" description="Helical" evidence="5">
    <location>
        <begin position="352"/>
        <end position="374"/>
    </location>
</feature>
<comment type="subcellular location">
    <subcellularLocation>
        <location evidence="1">Membrane</location>
        <topology evidence="1">Multi-pass membrane protein</topology>
    </subcellularLocation>
</comment>
<feature type="transmembrane region" description="Helical" evidence="5">
    <location>
        <begin position="319"/>
        <end position="340"/>
    </location>
</feature>
<evidence type="ECO:0000256" key="5">
    <source>
        <dbReference type="SAM" id="Phobius"/>
    </source>
</evidence>
<feature type="domain" description="Wntless-like transmembrane" evidence="6">
    <location>
        <begin position="170"/>
        <end position="401"/>
    </location>
</feature>
<name>A0A5K1UM26_ENTHI</name>
<feature type="transmembrane region" description="Helical" evidence="5">
    <location>
        <begin position="174"/>
        <end position="198"/>
    </location>
</feature>
<keyword evidence="2 5" id="KW-0812">Transmembrane</keyword>
<dbReference type="VEuPathDB" id="AmoebaDB:EHI8A_047740"/>
<dbReference type="InterPro" id="IPR040416">
    <property type="entry name" value="TMEM181"/>
</dbReference>
<evidence type="ECO:0000256" key="3">
    <source>
        <dbReference type="ARBA" id="ARBA00022989"/>
    </source>
</evidence>
<dbReference type="OMA" id="NPIMDDI"/>
<evidence type="ECO:0000313" key="7">
    <source>
        <dbReference type="EMBL" id="GAT92006.1"/>
    </source>
</evidence>
<keyword evidence="4 5" id="KW-0472">Membrane</keyword>
<dbReference type="VEuPathDB" id="AmoebaDB:KM1_093180"/>
<accession>A0A5K1UM26</accession>
<dbReference type="AlphaFoldDB" id="A0A5K1UM26"/>
<evidence type="ECO:0000256" key="1">
    <source>
        <dbReference type="ARBA" id="ARBA00004141"/>
    </source>
</evidence>
<dbReference type="Pfam" id="PF06664">
    <property type="entry name" value="WLS-like_TM"/>
    <property type="match status" value="1"/>
</dbReference>
<dbReference type="PANTHER" id="PTHR31918">
    <property type="entry name" value="TRANSMEMBRANE PROTEIN 181"/>
    <property type="match status" value="1"/>
</dbReference>
<keyword evidence="3 5" id="KW-1133">Transmembrane helix</keyword>
<protein>
    <recommendedName>
        <fullName evidence="6">Wntless-like transmembrane domain-containing protein</fullName>
    </recommendedName>
</protein>
<dbReference type="EMBL" id="BDEQ01000001">
    <property type="protein sequence ID" value="GAT92006.1"/>
    <property type="molecule type" value="Genomic_DNA"/>
</dbReference>
<dbReference type="VEuPathDB" id="AmoebaDB:EHI7A_048520"/>
<dbReference type="VEuPathDB" id="AmoebaDB:EHI_050770"/>